<keyword evidence="3" id="KW-1185">Reference proteome</keyword>
<feature type="region of interest" description="Disordered" evidence="1">
    <location>
        <begin position="1"/>
        <end position="27"/>
    </location>
</feature>
<dbReference type="AlphaFoldDB" id="A0A392UCA9"/>
<evidence type="ECO:0000313" key="3">
    <source>
        <dbReference type="Proteomes" id="UP000265520"/>
    </source>
</evidence>
<name>A0A392UCA9_9FABA</name>
<proteinExistence type="predicted"/>
<feature type="region of interest" description="Disordered" evidence="1">
    <location>
        <begin position="58"/>
        <end position="81"/>
    </location>
</feature>
<evidence type="ECO:0000256" key="1">
    <source>
        <dbReference type="SAM" id="MobiDB-lite"/>
    </source>
</evidence>
<protein>
    <submittedName>
        <fullName evidence="2">Uncharacterized protein</fullName>
    </submittedName>
</protein>
<dbReference type="Proteomes" id="UP000265520">
    <property type="component" value="Unassembled WGS sequence"/>
</dbReference>
<organism evidence="2 3">
    <name type="scientific">Trifolium medium</name>
    <dbReference type="NCBI Taxonomy" id="97028"/>
    <lineage>
        <taxon>Eukaryota</taxon>
        <taxon>Viridiplantae</taxon>
        <taxon>Streptophyta</taxon>
        <taxon>Embryophyta</taxon>
        <taxon>Tracheophyta</taxon>
        <taxon>Spermatophyta</taxon>
        <taxon>Magnoliopsida</taxon>
        <taxon>eudicotyledons</taxon>
        <taxon>Gunneridae</taxon>
        <taxon>Pentapetalae</taxon>
        <taxon>rosids</taxon>
        <taxon>fabids</taxon>
        <taxon>Fabales</taxon>
        <taxon>Fabaceae</taxon>
        <taxon>Papilionoideae</taxon>
        <taxon>50 kb inversion clade</taxon>
        <taxon>NPAAA clade</taxon>
        <taxon>Hologalegina</taxon>
        <taxon>IRL clade</taxon>
        <taxon>Trifolieae</taxon>
        <taxon>Trifolium</taxon>
    </lineage>
</organism>
<evidence type="ECO:0000313" key="2">
    <source>
        <dbReference type="EMBL" id="MCI70060.1"/>
    </source>
</evidence>
<comment type="caution">
    <text evidence="2">The sequence shown here is derived from an EMBL/GenBank/DDBJ whole genome shotgun (WGS) entry which is preliminary data.</text>
</comment>
<dbReference type="EMBL" id="LXQA010768081">
    <property type="protein sequence ID" value="MCI70060.1"/>
    <property type="molecule type" value="Genomic_DNA"/>
</dbReference>
<feature type="non-terminal residue" evidence="2">
    <location>
        <position position="81"/>
    </location>
</feature>
<reference evidence="2 3" key="1">
    <citation type="journal article" date="2018" name="Front. Plant Sci.">
        <title>Red Clover (Trifolium pratense) and Zigzag Clover (T. medium) - A Picture of Genomic Similarities and Differences.</title>
        <authorList>
            <person name="Dluhosova J."/>
            <person name="Istvanek J."/>
            <person name="Nedelnik J."/>
            <person name="Repkova J."/>
        </authorList>
    </citation>
    <scope>NUCLEOTIDE SEQUENCE [LARGE SCALE GENOMIC DNA]</scope>
    <source>
        <strain evidence="3">cv. 10/8</strain>
        <tissue evidence="2">Leaf</tissue>
    </source>
</reference>
<feature type="non-terminal residue" evidence="2">
    <location>
        <position position="1"/>
    </location>
</feature>
<accession>A0A392UCA9</accession>
<sequence>DPLSQLVIDDPASKGSKRKSQDEAARISIEIPRKGEVVAAEGDGINIFAPPTKKKRLTRSSIGCPLLQGGSAKDTSAGGDG</sequence>